<dbReference type="GO" id="GO:0005829">
    <property type="term" value="C:cytosol"/>
    <property type="evidence" value="ECO:0007669"/>
    <property type="project" value="TreeGrafter"/>
</dbReference>
<dbReference type="GO" id="GO:1900271">
    <property type="term" value="P:regulation of long-term synaptic potentiation"/>
    <property type="evidence" value="ECO:0007669"/>
    <property type="project" value="TreeGrafter"/>
</dbReference>
<dbReference type="GO" id="GO:0043195">
    <property type="term" value="C:terminal bouton"/>
    <property type="evidence" value="ECO:0007669"/>
    <property type="project" value="TreeGrafter"/>
</dbReference>
<reference evidence="4" key="1">
    <citation type="submission" date="2025-08" db="UniProtKB">
        <authorList>
            <consortium name="Ensembl"/>
        </authorList>
    </citation>
    <scope>IDENTIFICATION</scope>
</reference>
<dbReference type="PROSITE" id="PS50222">
    <property type="entry name" value="EF_HAND_2"/>
    <property type="match status" value="2"/>
</dbReference>
<name>A0A8C4R503_EPTBU</name>
<protein>
    <submittedName>
        <fullName evidence="4">Calbindin 2</fullName>
    </submittedName>
</protein>
<keyword evidence="5" id="KW-1185">Reference proteome</keyword>
<dbReference type="GeneTree" id="ENSGT00950000183108"/>
<dbReference type="Proteomes" id="UP000694388">
    <property type="component" value="Unplaced"/>
</dbReference>
<dbReference type="SMART" id="SM00054">
    <property type="entry name" value="EFh"/>
    <property type="match status" value="2"/>
</dbReference>
<dbReference type="Pfam" id="PF00036">
    <property type="entry name" value="EF-hand_1"/>
    <property type="match status" value="1"/>
</dbReference>
<evidence type="ECO:0000313" key="5">
    <source>
        <dbReference type="Proteomes" id="UP000694388"/>
    </source>
</evidence>
<evidence type="ECO:0000313" key="4">
    <source>
        <dbReference type="Ensembl" id="ENSEBUP00000024802.1"/>
    </source>
</evidence>
<dbReference type="InterPro" id="IPR051001">
    <property type="entry name" value="Calbindin_Ca-bind"/>
</dbReference>
<evidence type="ECO:0000256" key="1">
    <source>
        <dbReference type="ARBA" id="ARBA00022837"/>
    </source>
</evidence>
<dbReference type="InterPro" id="IPR002048">
    <property type="entry name" value="EF_hand_dom"/>
</dbReference>
<dbReference type="GO" id="GO:0099509">
    <property type="term" value="P:regulation of presynaptic cytosolic calcium ion concentration"/>
    <property type="evidence" value="ECO:0007669"/>
    <property type="project" value="TreeGrafter"/>
</dbReference>
<feature type="domain" description="EF-hand" evidence="3">
    <location>
        <begin position="31"/>
        <end position="66"/>
    </location>
</feature>
<dbReference type="PROSITE" id="PS00018">
    <property type="entry name" value="EF_HAND_1"/>
    <property type="match status" value="2"/>
</dbReference>
<feature type="domain" description="EF-hand" evidence="3">
    <location>
        <begin position="75"/>
        <end position="110"/>
    </location>
</feature>
<dbReference type="InterPro" id="IPR011992">
    <property type="entry name" value="EF-hand-dom_pair"/>
</dbReference>
<dbReference type="InterPro" id="IPR018247">
    <property type="entry name" value="EF_Hand_1_Ca_BS"/>
</dbReference>
<feature type="region of interest" description="Disordered" evidence="2">
    <location>
        <begin position="1"/>
        <end position="20"/>
    </location>
</feature>
<dbReference type="Pfam" id="PF13202">
    <property type="entry name" value="EF-hand_5"/>
    <property type="match status" value="1"/>
</dbReference>
<dbReference type="SUPFAM" id="SSF47473">
    <property type="entry name" value="EF-hand"/>
    <property type="match status" value="1"/>
</dbReference>
<dbReference type="AlphaFoldDB" id="A0A8C4R503"/>
<reference evidence="4" key="2">
    <citation type="submission" date="2025-09" db="UniProtKB">
        <authorList>
            <consortium name="Ensembl"/>
        </authorList>
    </citation>
    <scope>IDENTIFICATION</scope>
</reference>
<evidence type="ECO:0000256" key="2">
    <source>
        <dbReference type="SAM" id="MobiDB-lite"/>
    </source>
</evidence>
<evidence type="ECO:0000259" key="3">
    <source>
        <dbReference type="PROSITE" id="PS50222"/>
    </source>
</evidence>
<sequence length="142" mass="16611">MPQRGEPSSDSHTSPLKTFSRFGTTMTVTESGEESMKTFMDKYDKNSDGRIELAELAQILPTEENFLLFFRQHVRSSTEFMEAWRHYDSDRSGYIESDELKDFLRDLLKKANREFDEEKLEEYTQTTVSFFIFIADVISFAS</sequence>
<proteinExistence type="predicted"/>
<dbReference type="GO" id="GO:0005634">
    <property type="term" value="C:nucleus"/>
    <property type="evidence" value="ECO:0007669"/>
    <property type="project" value="TreeGrafter"/>
</dbReference>
<dbReference type="Ensembl" id="ENSEBUT00000025379.1">
    <property type="protein sequence ID" value="ENSEBUP00000024802.1"/>
    <property type="gene ID" value="ENSEBUG00000015321.1"/>
</dbReference>
<keyword evidence="1" id="KW-0106">Calcium</keyword>
<accession>A0A8C4R503</accession>
<dbReference type="GO" id="GO:0005509">
    <property type="term" value="F:calcium ion binding"/>
    <property type="evidence" value="ECO:0007669"/>
    <property type="project" value="InterPro"/>
</dbReference>
<dbReference type="PANTHER" id="PTHR19972:SF10">
    <property type="entry name" value="CALBINDIN-32"/>
    <property type="match status" value="1"/>
</dbReference>
<organism evidence="4 5">
    <name type="scientific">Eptatretus burgeri</name>
    <name type="common">Inshore hagfish</name>
    <dbReference type="NCBI Taxonomy" id="7764"/>
    <lineage>
        <taxon>Eukaryota</taxon>
        <taxon>Metazoa</taxon>
        <taxon>Chordata</taxon>
        <taxon>Craniata</taxon>
        <taxon>Vertebrata</taxon>
        <taxon>Cyclostomata</taxon>
        <taxon>Myxini</taxon>
        <taxon>Myxiniformes</taxon>
        <taxon>Myxinidae</taxon>
        <taxon>Eptatretinae</taxon>
        <taxon>Eptatretus</taxon>
    </lineage>
</organism>
<dbReference type="PANTHER" id="PTHR19972">
    <property type="entry name" value="CALBINDIN"/>
    <property type="match status" value="1"/>
</dbReference>
<dbReference type="Gene3D" id="1.10.238.10">
    <property type="entry name" value="EF-hand"/>
    <property type="match status" value="2"/>
</dbReference>
<dbReference type="GO" id="GO:0030425">
    <property type="term" value="C:dendrite"/>
    <property type="evidence" value="ECO:0007669"/>
    <property type="project" value="TreeGrafter"/>
</dbReference>